<gene>
    <name evidence="2" type="ORF">AVENP_1786</name>
</gene>
<proteinExistence type="predicted"/>
<evidence type="ECO:0000313" key="2">
    <source>
        <dbReference type="EMBL" id="QKF67331.1"/>
    </source>
</evidence>
<dbReference type="RefSeq" id="WP_128358101.1">
    <property type="nucleotide sequence ID" value="NZ_CP053840.1"/>
</dbReference>
<keyword evidence="1" id="KW-0472">Membrane</keyword>
<dbReference type="KEGG" id="avp:AVENP_1786"/>
<reference evidence="2 3" key="1">
    <citation type="submission" date="2020-05" db="EMBL/GenBank/DDBJ databases">
        <title>Complete genome sequencing of Campylobacter and Arcobacter type strains.</title>
        <authorList>
            <person name="Miller W.G."/>
            <person name="Yee E."/>
        </authorList>
    </citation>
    <scope>NUCLEOTIDE SEQUENCE [LARGE SCALE GENOMIC DNA]</scope>
    <source>
        <strain evidence="2 3">LMG 26156</strain>
    </source>
</reference>
<evidence type="ECO:0000313" key="3">
    <source>
        <dbReference type="Proteomes" id="UP000503482"/>
    </source>
</evidence>
<keyword evidence="1" id="KW-1133">Transmembrane helix</keyword>
<feature type="transmembrane region" description="Helical" evidence="1">
    <location>
        <begin position="151"/>
        <end position="170"/>
    </location>
</feature>
<dbReference type="EMBL" id="CP053840">
    <property type="protein sequence ID" value="QKF67331.1"/>
    <property type="molecule type" value="Genomic_DNA"/>
</dbReference>
<feature type="transmembrane region" description="Helical" evidence="1">
    <location>
        <begin position="201"/>
        <end position="223"/>
    </location>
</feature>
<evidence type="ECO:0000256" key="1">
    <source>
        <dbReference type="SAM" id="Phobius"/>
    </source>
</evidence>
<dbReference type="InterPro" id="IPR032713">
    <property type="entry name" value="EmrE"/>
</dbReference>
<feature type="transmembrane region" description="Helical" evidence="1">
    <location>
        <begin position="287"/>
        <end position="305"/>
    </location>
</feature>
<accession>A0AAE7E521</accession>
<keyword evidence="1" id="KW-0812">Transmembrane</keyword>
<feature type="transmembrane region" description="Helical" evidence="1">
    <location>
        <begin position="229"/>
        <end position="249"/>
    </location>
</feature>
<protein>
    <submittedName>
        <fullName evidence="2">Multidrug resistance efflux transporter</fullName>
    </submittedName>
</protein>
<feature type="transmembrane region" description="Helical" evidence="1">
    <location>
        <begin position="99"/>
        <end position="120"/>
    </location>
</feature>
<sequence length="311" mass="34703">MIKLILLGILSGAFFSTTFVFNDVMSVSGGHWLWSAFLRYFFVIIFLIIILILQGGIKRLKDVCKLFMENYWFWTISGTIGYGFFYALLCFSADYSPGWVIAATWQFTMFSGLFVFMMFGKKFPKKIWIFSFIIFVGVCLVNLSHMENFDLKALLLGGLPVLIASFFYPMGNQLVWEAKNGDHKNVPKITSKLLSNAFNKVFLMSIGSVPFWIILLIIINPPAPSDSQIITTALIAFFSGILATPIFLYARNLAKDSNEIAAVDSTQASEVGFSLIGGMIFLGNASLNLYSILGIALIMGGLLLFTKYQNA</sequence>
<organism evidence="2 3">
    <name type="scientific">Arcobacter venerupis</name>
    <dbReference type="NCBI Taxonomy" id="1054033"/>
    <lineage>
        <taxon>Bacteria</taxon>
        <taxon>Pseudomonadati</taxon>
        <taxon>Campylobacterota</taxon>
        <taxon>Epsilonproteobacteria</taxon>
        <taxon>Campylobacterales</taxon>
        <taxon>Arcobacteraceae</taxon>
        <taxon>Arcobacter</taxon>
    </lineage>
</organism>
<name>A0AAE7E521_9BACT</name>
<feature type="transmembrane region" description="Helical" evidence="1">
    <location>
        <begin position="73"/>
        <end position="93"/>
    </location>
</feature>
<dbReference type="AlphaFoldDB" id="A0AAE7E521"/>
<feature type="transmembrane region" description="Helical" evidence="1">
    <location>
        <begin position="32"/>
        <end position="53"/>
    </location>
</feature>
<dbReference type="Proteomes" id="UP000503482">
    <property type="component" value="Chromosome"/>
</dbReference>
<keyword evidence="3" id="KW-1185">Reference proteome</keyword>
<dbReference type="Pfam" id="PF13536">
    <property type="entry name" value="EmrE"/>
    <property type="match status" value="1"/>
</dbReference>
<feature type="transmembrane region" description="Helical" evidence="1">
    <location>
        <begin position="127"/>
        <end position="145"/>
    </location>
</feature>